<dbReference type="EMBL" id="FNON01000009">
    <property type="protein sequence ID" value="SDZ10293.1"/>
    <property type="molecule type" value="Genomic_DNA"/>
</dbReference>
<name>A0A1H3QAJ7_9PSEU</name>
<keyword evidence="3" id="KW-1185">Reference proteome</keyword>
<dbReference type="AlphaFoldDB" id="A0A1H3QAJ7"/>
<organism evidence="2 3">
    <name type="scientific">Amycolatopsis xylanica</name>
    <dbReference type="NCBI Taxonomy" id="589385"/>
    <lineage>
        <taxon>Bacteria</taxon>
        <taxon>Bacillati</taxon>
        <taxon>Actinomycetota</taxon>
        <taxon>Actinomycetes</taxon>
        <taxon>Pseudonocardiales</taxon>
        <taxon>Pseudonocardiaceae</taxon>
        <taxon>Amycolatopsis</taxon>
    </lineage>
</organism>
<dbReference type="RefSeq" id="WP_091296842.1">
    <property type="nucleotide sequence ID" value="NZ_FNON01000009.1"/>
</dbReference>
<reference evidence="2 3" key="1">
    <citation type="submission" date="2016-10" db="EMBL/GenBank/DDBJ databases">
        <authorList>
            <person name="de Groot N.N."/>
        </authorList>
    </citation>
    <scope>NUCLEOTIDE SEQUENCE [LARGE SCALE GENOMIC DNA]</scope>
    <source>
        <strain evidence="2 3">CPCC 202699</strain>
    </source>
</reference>
<dbReference type="STRING" id="589385.SAMN05421504_109209"/>
<dbReference type="OrthoDB" id="4375332at2"/>
<feature type="signal peptide" evidence="1">
    <location>
        <begin position="1"/>
        <end position="23"/>
    </location>
</feature>
<accession>A0A1H3QAJ7</accession>
<keyword evidence="1" id="KW-0732">Signal</keyword>
<evidence type="ECO:0008006" key="4">
    <source>
        <dbReference type="Google" id="ProtNLM"/>
    </source>
</evidence>
<dbReference type="Proteomes" id="UP000199515">
    <property type="component" value="Unassembled WGS sequence"/>
</dbReference>
<sequence>MRVTVRIAAILAAMVAFSGTASAASLGGWRQTGHATVDIKFSNEGIATVRVPGKPPALVYRGSGAIPQAQLDKGWGHVGDVDSHRGYIVDAYQNTRDVPAPNKMFLVTTPTGQTYEYVHKLTPEEPPANANSAVAITPDGRWLVAAALGELDQLFVFPAPLTGTGGSIELSGHVKLDTKIRNAQGCDFVSAWKLLCATSDPYNDLYPTSFQLLEINLAWPVQGRDVRAHVRSLGQVPLVSTCPGLFVTEGVDYDAPTGELRVEVVPPSPCNTVTDVYTFRRY</sequence>
<protein>
    <recommendedName>
        <fullName evidence="4">Secreted protein</fullName>
    </recommendedName>
</protein>
<proteinExistence type="predicted"/>
<evidence type="ECO:0000256" key="1">
    <source>
        <dbReference type="SAM" id="SignalP"/>
    </source>
</evidence>
<gene>
    <name evidence="2" type="ORF">SAMN05421504_109209</name>
</gene>
<evidence type="ECO:0000313" key="3">
    <source>
        <dbReference type="Proteomes" id="UP000199515"/>
    </source>
</evidence>
<feature type="chain" id="PRO_5011650545" description="Secreted protein" evidence="1">
    <location>
        <begin position="24"/>
        <end position="282"/>
    </location>
</feature>
<evidence type="ECO:0000313" key="2">
    <source>
        <dbReference type="EMBL" id="SDZ10293.1"/>
    </source>
</evidence>